<evidence type="ECO:0008006" key="3">
    <source>
        <dbReference type="Google" id="ProtNLM"/>
    </source>
</evidence>
<dbReference type="Proteomes" id="UP000515512">
    <property type="component" value="Chromosome"/>
</dbReference>
<accession>A0A7D6Z0U0</accession>
<gene>
    <name evidence="1" type="ORF">H0264_19410</name>
</gene>
<organism evidence="1 2">
    <name type="scientific">Nocardia huaxiensis</name>
    <dbReference type="NCBI Taxonomy" id="2755382"/>
    <lineage>
        <taxon>Bacteria</taxon>
        <taxon>Bacillati</taxon>
        <taxon>Actinomycetota</taxon>
        <taxon>Actinomycetes</taxon>
        <taxon>Mycobacteriales</taxon>
        <taxon>Nocardiaceae</taxon>
        <taxon>Nocardia</taxon>
    </lineage>
</organism>
<evidence type="ECO:0000313" key="1">
    <source>
        <dbReference type="EMBL" id="QLY27644.1"/>
    </source>
</evidence>
<sequence length="63" mass="6797">MSTYTFELPNFSSESDIAERALRGMDSVSGVSVDKGSETITVTSELTHGEMLDVIRQQGVSAK</sequence>
<keyword evidence="2" id="KW-1185">Reference proteome</keyword>
<evidence type="ECO:0000313" key="2">
    <source>
        <dbReference type="Proteomes" id="UP000515512"/>
    </source>
</evidence>
<dbReference type="GO" id="GO:0046872">
    <property type="term" value="F:metal ion binding"/>
    <property type="evidence" value="ECO:0007669"/>
    <property type="project" value="InterPro"/>
</dbReference>
<dbReference type="AlphaFoldDB" id="A0A7D6Z0U0"/>
<dbReference type="KEGG" id="nhu:H0264_19410"/>
<dbReference type="EMBL" id="CP059399">
    <property type="protein sequence ID" value="QLY27644.1"/>
    <property type="molecule type" value="Genomic_DNA"/>
</dbReference>
<dbReference type="InterPro" id="IPR036163">
    <property type="entry name" value="HMA_dom_sf"/>
</dbReference>
<reference evidence="1 2" key="1">
    <citation type="submission" date="2020-07" db="EMBL/GenBank/DDBJ databases">
        <authorList>
            <person name="Zhuang K."/>
            <person name="Ran Y."/>
        </authorList>
    </citation>
    <scope>NUCLEOTIDE SEQUENCE [LARGE SCALE GENOMIC DNA]</scope>
    <source>
        <strain evidence="1 2">WCH-YHL-001</strain>
    </source>
</reference>
<dbReference type="RefSeq" id="WP_181578852.1">
    <property type="nucleotide sequence ID" value="NZ_CP059399.1"/>
</dbReference>
<dbReference type="SUPFAM" id="SSF55008">
    <property type="entry name" value="HMA, heavy metal-associated domain"/>
    <property type="match status" value="1"/>
</dbReference>
<protein>
    <recommendedName>
        <fullName evidence="3">HMA domain-containing protein</fullName>
    </recommendedName>
</protein>
<dbReference type="Gene3D" id="3.30.70.100">
    <property type="match status" value="1"/>
</dbReference>
<name>A0A7D6Z0U0_9NOCA</name>
<proteinExistence type="predicted"/>